<evidence type="ECO:0000313" key="2">
    <source>
        <dbReference type="Proteomes" id="UP000616151"/>
    </source>
</evidence>
<organism evidence="1 2">
    <name type="scientific">Taklimakanibacter albus</name>
    <dbReference type="NCBI Taxonomy" id="2800327"/>
    <lineage>
        <taxon>Bacteria</taxon>
        <taxon>Pseudomonadati</taxon>
        <taxon>Pseudomonadota</taxon>
        <taxon>Alphaproteobacteria</taxon>
        <taxon>Hyphomicrobiales</taxon>
        <taxon>Aestuariivirgaceae</taxon>
        <taxon>Taklimakanibacter</taxon>
    </lineage>
</organism>
<reference evidence="1" key="1">
    <citation type="submission" date="2021-01" db="EMBL/GenBank/DDBJ databases">
        <authorList>
            <person name="Sun Q."/>
        </authorList>
    </citation>
    <scope>NUCLEOTIDE SEQUENCE</scope>
    <source>
        <strain evidence="1">YIM B02566</strain>
    </source>
</reference>
<sequence>MTLDQTVLQIGGQTFNLGQILLAGAALAFLLLIVTAVMAWRGQKQRREEGLETMRRASELEFRLAEMAGQLRSFTDQAASGQQHLARTLDERLDQVSHRVGRGLNEQAERTHQSLKHLYERLAVIDTAQANLTQLSSEMVSLKDILSNKQARGAYGQGRMEAIIRDGLHAKAYEFQATLSNGSRPDCVIKLPESELRLVLDAKFPLEAFNALKAATGEAEIRAAETRLRRDVTLHVKDIAGKYLIAGETHETAIMFVPSESIYADLHERFEDVLQKAHRERVIIASPNILMLLIQTMQAIFKDARMREQAGVIKIEVVRLLEDVGRLKDRVLDLQRHFGQANSDLEKLGLSADKITKRGLRIEQLDVEEPAKIASDEAQLRLVQGR</sequence>
<proteinExistence type="predicted"/>
<protein>
    <submittedName>
        <fullName evidence="1">DNA recombination protein RmuC</fullName>
    </submittedName>
</protein>
<dbReference type="Proteomes" id="UP000616151">
    <property type="component" value="Unassembled WGS sequence"/>
</dbReference>
<gene>
    <name evidence="1" type="primary">rmuC</name>
    <name evidence="1" type="ORF">JHL16_30595</name>
</gene>
<dbReference type="EMBL" id="JAENHL010000008">
    <property type="protein sequence ID" value="MBK1870754.1"/>
    <property type="molecule type" value="Genomic_DNA"/>
</dbReference>
<name>A0ACC5RDT3_9HYPH</name>
<evidence type="ECO:0000313" key="1">
    <source>
        <dbReference type="EMBL" id="MBK1870754.1"/>
    </source>
</evidence>
<keyword evidence="2" id="KW-1185">Reference proteome</keyword>
<accession>A0ACC5RDT3</accession>
<comment type="caution">
    <text evidence="1">The sequence shown here is derived from an EMBL/GenBank/DDBJ whole genome shotgun (WGS) entry which is preliminary data.</text>
</comment>